<feature type="binding site" evidence="10">
    <location>
        <begin position="141"/>
        <end position="143"/>
    </location>
    <ligand>
        <name>2-[(2R,5Z)-2-carboxy-4-methylthiazol-5(2H)-ylidene]ethyl phosphate</name>
        <dbReference type="ChEBI" id="CHEBI:62899"/>
    </ligand>
</feature>
<evidence type="ECO:0000313" key="14">
    <source>
        <dbReference type="EMBL" id="GEN23580.1"/>
    </source>
</evidence>
<evidence type="ECO:0000256" key="4">
    <source>
        <dbReference type="ARBA" id="ARBA00022723"/>
    </source>
</evidence>
<dbReference type="InterPro" id="IPR013785">
    <property type="entry name" value="Aldolase_TIM"/>
</dbReference>
<dbReference type="PANTHER" id="PTHR20857">
    <property type="entry name" value="THIAMINE-PHOSPHATE PYROPHOSPHORYLASE"/>
    <property type="match status" value="1"/>
</dbReference>
<comment type="similarity">
    <text evidence="10 11">Belongs to the thiamine-phosphate synthase family.</text>
</comment>
<gene>
    <name evidence="10 14" type="primary">thiE</name>
    <name evidence="14" type="ORF">HCU01_15290</name>
    <name evidence="15" type="ORF">SAMN05660971_02117</name>
</gene>
<comment type="catalytic activity">
    <reaction evidence="8 10 11">
        <text>2-(2-carboxy-4-methylthiazol-5-yl)ethyl phosphate + 4-amino-2-methyl-5-(diphosphooxymethyl)pyrimidine + 2 H(+) = thiamine phosphate + CO2 + diphosphate</text>
        <dbReference type="Rhea" id="RHEA:47848"/>
        <dbReference type="ChEBI" id="CHEBI:15378"/>
        <dbReference type="ChEBI" id="CHEBI:16526"/>
        <dbReference type="ChEBI" id="CHEBI:33019"/>
        <dbReference type="ChEBI" id="CHEBI:37575"/>
        <dbReference type="ChEBI" id="CHEBI:57841"/>
        <dbReference type="ChEBI" id="CHEBI:62890"/>
        <dbReference type="EC" id="2.5.1.3"/>
    </reaction>
</comment>
<dbReference type="InterPro" id="IPR022998">
    <property type="entry name" value="ThiamineP_synth_TenI"/>
</dbReference>
<dbReference type="Proteomes" id="UP000321726">
    <property type="component" value="Unassembled WGS sequence"/>
</dbReference>
<dbReference type="AlphaFoldDB" id="A0A1M7FZH6"/>
<evidence type="ECO:0000256" key="1">
    <source>
        <dbReference type="ARBA" id="ARBA00003814"/>
    </source>
</evidence>
<keyword evidence="5 10" id="KW-0460">Magnesium</keyword>
<dbReference type="Pfam" id="PF02581">
    <property type="entry name" value="TMP-TENI"/>
    <property type="match status" value="1"/>
</dbReference>
<dbReference type="STRING" id="44933.SAMN05660971_02117"/>
<evidence type="ECO:0000313" key="15">
    <source>
        <dbReference type="EMBL" id="SHM09069.1"/>
    </source>
</evidence>
<feature type="binding site" evidence="10">
    <location>
        <position position="115"/>
    </location>
    <ligand>
        <name>4-amino-2-methyl-5-(diphosphooxymethyl)pyrimidine</name>
        <dbReference type="ChEBI" id="CHEBI:57841"/>
    </ligand>
</feature>
<reference evidence="15 16" key="1">
    <citation type="submission" date="2016-11" db="EMBL/GenBank/DDBJ databases">
        <authorList>
            <person name="Jaros S."/>
            <person name="Januszkiewicz K."/>
            <person name="Wedrychowicz H."/>
        </authorList>
    </citation>
    <scope>NUCLEOTIDE SEQUENCE [LARGE SCALE GENOMIC DNA]</scope>
    <source>
        <strain evidence="15 16">DSM 4740</strain>
    </source>
</reference>
<dbReference type="EMBL" id="BJXU01000051">
    <property type="protein sequence ID" value="GEN23580.1"/>
    <property type="molecule type" value="Genomic_DNA"/>
</dbReference>
<evidence type="ECO:0000259" key="13">
    <source>
        <dbReference type="Pfam" id="PF02581"/>
    </source>
</evidence>
<name>A0A1M7FZH6_9GAMM</name>
<dbReference type="RefSeq" id="WP_073435169.1">
    <property type="nucleotide sequence ID" value="NZ_BJXU01000051.1"/>
</dbReference>
<dbReference type="GO" id="GO:0005737">
    <property type="term" value="C:cytoplasm"/>
    <property type="evidence" value="ECO:0007669"/>
    <property type="project" value="TreeGrafter"/>
</dbReference>
<evidence type="ECO:0000313" key="16">
    <source>
        <dbReference type="Proteomes" id="UP000184123"/>
    </source>
</evidence>
<evidence type="ECO:0000256" key="5">
    <source>
        <dbReference type="ARBA" id="ARBA00022842"/>
    </source>
</evidence>
<reference evidence="14 17" key="2">
    <citation type="submission" date="2019-07" db="EMBL/GenBank/DDBJ databases">
        <title>Whole genome shotgun sequence of Halomonas cupida NBRC 102219.</title>
        <authorList>
            <person name="Hosoyama A."/>
            <person name="Uohara A."/>
            <person name="Ohji S."/>
            <person name="Ichikawa N."/>
        </authorList>
    </citation>
    <scope>NUCLEOTIDE SEQUENCE [LARGE SCALE GENOMIC DNA]</scope>
    <source>
        <strain evidence="14 17">NBRC 102219</strain>
    </source>
</reference>
<evidence type="ECO:0000256" key="10">
    <source>
        <dbReference type="HAMAP-Rule" id="MF_00097"/>
    </source>
</evidence>
<dbReference type="GO" id="GO:0004789">
    <property type="term" value="F:thiamine-phosphate diphosphorylase activity"/>
    <property type="evidence" value="ECO:0007669"/>
    <property type="project" value="UniProtKB-UniRule"/>
</dbReference>
<accession>A0A1M7FZH6</accession>
<feature type="binding site" evidence="10">
    <location>
        <position position="77"/>
    </location>
    <ligand>
        <name>Mg(2+)</name>
        <dbReference type="ChEBI" id="CHEBI:18420"/>
    </ligand>
</feature>
<evidence type="ECO:0000313" key="17">
    <source>
        <dbReference type="Proteomes" id="UP000321726"/>
    </source>
</evidence>
<dbReference type="HAMAP" id="MF_00097">
    <property type="entry name" value="TMP_synthase"/>
    <property type="match status" value="1"/>
</dbReference>
<evidence type="ECO:0000256" key="7">
    <source>
        <dbReference type="ARBA" id="ARBA00047334"/>
    </source>
</evidence>
<feature type="binding site" evidence="10">
    <location>
        <position position="76"/>
    </location>
    <ligand>
        <name>4-amino-2-methyl-5-(diphosphooxymethyl)pyrimidine</name>
        <dbReference type="ChEBI" id="CHEBI:57841"/>
    </ligand>
</feature>
<dbReference type="GO" id="GO:0009228">
    <property type="term" value="P:thiamine biosynthetic process"/>
    <property type="evidence" value="ECO:0007669"/>
    <property type="project" value="UniProtKB-KW"/>
</dbReference>
<comment type="cofactor">
    <cofactor evidence="10">
        <name>Mg(2+)</name>
        <dbReference type="ChEBI" id="CHEBI:18420"/>
    </cofactor>
    <text evidence="10">Binds 1 Mg(2+) ion per subunit.</text>
</comment>
<feature type="binding site" evidence="10">
    <location>
        <position position="144"/>
    </location>
    <ligand>
        <name>4-amino-2-methyl-5-(diphosphooxymethyl)pyrimidine</name>
        <dbReference type="ChEBI" id="CHEBI:57841"/>
    </ligand>
</feature>
<keyword evidence="17" id="KW-1185">Reference proteome</keyword>
<evidence type="ECO:0000256" key="12">
    <source>
        <dbReference type="RuleBase" id="RU004253"/>
    </source>
</evidence>
<feature type="binding site" evidence="10">
    <location>
        <begin position="192"/>
        <end position="193"/>
    </location>
    <ligand>
        <name>2-[(2R,5Z)-2-carboxy-4-methylthiazol-5(2H)-ylidene]ethyl phosphate</name>
        <dbReference type="ChEBI" id="CHEBI:62899"/>
    </ligand>
</feature>
<protein>
    <recommendedName>
        <fullName evidence="10">Thiamine-phosphate synthase</fullName>
        <shortName evidence="10">TP synthase</shortName>
        <shortName evidence="10">TPS</shortName>
        <ecNumber evidence="10">2.5.1.3</ecNumber>
    </recommendedName>
    <alternativeName>
        <fullName evidence="10">Thiamine-phosphate pyrophosphorylase</fullName>
        <shortName evidence="10">TMP pyrophosphorylase</shortName>
        <shortName evidence="10">TMP-PPase</shortName>
    </alternativeName>
</protein>
<dbReference type="PANTHER" id="PTHR20857:SF23">
    <property type="entry name" value="THIAMINE BIOSYNTHETIC BIFUNCTIONAL ENZYME"/>
    <property type="match status" value="1"/>
</dbReference>
<comment type="pathway">
    <text evidence="2 10 12">Cofactor biosynthesis; thiamine diphosphate biosynthesis; thiamine phosphate from 4-amino-2-methyl-5-diphosphomethylpyrimidine and 4-methyl-5-(2-phosphoethyl)-thiazole: step 1/1.</text>
</comment>
<dbReference type="GO" id="GO:0009229">
    <property type="term" value="P:thiamine diphosphate biosynthetic process"/>
    <property type="evidence" value="ECO:0007669"/>
    <property type="project" value="UniProtKB-UniRule"/>
</dbReference>
<dbReference type="CDD" id="cd00564">
    <property type="entry name" value="TMP_TenI"/>
    <property type="match status" value="1"/>
</dbReference>
<dbReference type="Gene3D" id="3.20.20.70">
    <property type="entry name" value="Aldolase class I"/>
    <property type="match status" value="1"/>
</dbReference>
<dbReference type="UniPathway" id="UPA00060">
    <property type="reaction ID" value="UER00141"/>
</dbReference>
<dbReference type="Proteomes" id="UP000184123">
    <property type="component" value="Unassembled WGS sequence"/>
</dbReference>
<proteinExistence type="inferred from homology"/>
<dbReference type="EC" id="2.5.1.3" evidence="10"/>
<evidence type="ECO:0000256" key="2">
    <source>
        <dbReference type="ARBA" id="ARBA00005165"/>
    </source>
</evidence>
<evidence type="ECO:0000256" key="11">
    <source>
        <dbReference type="RuleBase" id="RU003826"/>
    </source>
</evidence>
<sequence length="215" mass="22457">MSTERLFRREQLSVYLVTDPALCADYGLERTVMDAVSGGATLIQLRDKHATDAELIDIARRLKQAMAATGVPLVINDRVAVAEVSGADGVHLGQDDSDVAEARRRLGDAAIIGLSVQNLQQLNELDTAPLDYLGLGPVFATATKSDHAAPLGFDGLAQLVSASPLPSVAIGGLKAEHTNQIHQAGADGLAVVSAICGQADPQAATQALVKEWKGT</sequence>
<dbReference type="NCBIfam" id="TIGR00693">
    <property type="entry name" value="thiE"/>
    <property type="match status" value="1"/>
</dbReference>
<comment type="function">
    <text evidence="1 10">Condenses 4-methyl-5-(beta-hydroxyethyl)thiazole monophosphate (THZ-P) and 2-methyl-4-amino-5-hydroxymethyl pyrimidine pyrophosphate (HMP-PP) to form thiamine monophosphate (TMP).</text>
</comment>
<feature type="domain" description="Thiamine phosphate synthase/TenI" evidence="13">
    <location>
        <begin position="14"/>
        <end position="195"/>
    </location>
</feature>
<dbReference type="OrthoDB" id="9789949at2"/>
<dbReference type="SUPFAM" id="SSF51391">
    <property type="entry name" value="Thiamin phosphate synthase"/>
    <property type="match status" value="1"/>
</dbReference>
<evidence type="ECO:0000256" key="9">
    <source>
        <dbReference type="ARBA" id="ARBA00047883"/>
    </source>
</evidence>
<dbReference type="GO" id="GO:0000287">
    <property type="term" value="F:magnesium ion binding"/>
    <property type="evidence" value="ECO:0007669"/>
    <property type="project" value="UniProtKB-UniRule"/>
</dbReference>
<feature type="binding site" evidence="10">
    <location>
        <position position="96"/>
    </location>
    <ligand>
        <name>Mg(2+)</name>
        <dbReference type="ChEBI" id="CHEBI:18420"/>
    </ligand>
</feature>
<comment type="catalytic activity">
    <reaction evidence="7 10 11">
        <text>4-methyl-5-(2-phosphooxyethyl)-thiazole + 4-amino-2-methyl-5-(diphosphooxymethyl)pyrimidine + H(+) = thiamine phosphate + diphosphate</text>
        <dbReference type="Rhea" id="RHEA:22328"/>
        <dbReference type="ChEBI" id="CHEBI:15378"/>
        <dbReference type="ChEBI" id="CHEBI:33019"/>
        <dbReference type="ChEBI" id="CHEBI:37575"/>
        <dbReference type="ChEBI" id="CHEBI:57841"/>
        <dbReference type="ChEBI" id="CHEBI:58296"/>
        <dbReference type="EC" id="2.5.1.3"/>
    </reaction>
</comment>
<dbReference type="EMBL" id="FRCA01000005">
    <property type="protein sequence ID" value="SHM09069.1"/>
    <property type="molecule type" value="Genomic_DNA"/>
</dbReference>
<organism evidence="15 16">
    <name type="scientific">Halomonas cupida</name>
    <dbReference type="NCBI Taxonomy" id="44933"/>
    <lineage>
        <taxon>Bacteria</taxon>
        <taxon>Pseudomonadati</taxon>
        <taxon>Pseudomonadota</taxon>
        <taxon>Gammaproteobacteria</taxon>
        <taxon>Oceanospirillales</taxon>
        <taxon>Halomonadaceae</taxon>
        <taxon>Halomonas</taxon>
    </lineage>
</organism>
<feature type="binding site" evidence="10">
    <location>
        <position position="172"/>
    </location>
    <ligand>
        <name>2-[(2R,5Z)-2-carboxy-4-methylthiazol-5(2H)-ylidene]ethyl phosphate</name>
        <dbReference type="ChEBI" id="CHEBI:62899"/>
    </ligand>
</feature>
<evidence type="ECO:0000256" key="8">
    <source>
        <dbReference type="ARBA" id="ARBA00047851"/>
    </source>
</evidence>
<dbReference type="FunFam" id="3.20.20.70:FF:000096">
    <property type="entry name" value="Thiamine-phosphate synthase"/>
    <property type="match status" value="1"/>
</dbReference>
<feature type="binding site" evidence="10">
    <location>
        <begin position="44"/>
        <end position="48"/>
    </location>
    <ligand>
        <name>4-amino-2-methyl-5-(diphosphooxymethyl)pyrimidine</name>
        <dbReference type="ChEBI" id="CHEBI:57841"/>
    </ligand>
</feature>
<dbReference type="InterPro" id="IPR036206">
    <property type="entry name" value="ThiamineP_synth_sf"/>
</dbReference>
<keyword evidence="4 10" id="KW-0479">Metal-binding</keyword>
<comment type="catalytic activity">
    <reaction evidence="9 10 11">
        <text>2-[(2R,5Z)-2-carboxy-4-methylthiazol-5(2H)-ylidene]ethyl phosphate + 4-amino-2-methyl-5-(diphosphooxymethyl)pyrimidine + 2 H(+) = thiamine phosphate + CO2 + diphosphate</text>
        <dbReference type="Rhea" id="RHEA:47844"/>
        <dbReference type="ChEBI" id="CHEBI:15378"/>
        <dbReference type="ChEBI" id="CHEBI:16526"/>
        <dbReference type="ChEBI" id="CHEBI:33019"/>
        <dbReference type="ChEBI" id="CHEBI:37575"/>
        <dbReference type="ChEBI" id="CHEBI:57841"/>
        <dbReference type="ChEBI" id="CHEBI:62899"/>
        <dbReference type="EC" id="2.5.1.3"/>
    </reaction>
</comment>
<dbReference type="InterPro" id="IPR034291">
    <property type="entry name" value="TMP_synthase"/>
</dbReference>
<evidence type="ECO:0000256" key="3">
    <source>
        <dbReference type="ARBA" id="ARBA00022679"/>
    </source>
</evidence>
<keyword evidence="6 10" id="KW-0784">Thiamine biosynthesis</keyword>
<evidence type="ECO:0000256" key="6">
    <source>
        <dbReference type="ARBA" id="ARBA00022977"/>
    </source>
</evidence>
<keyword evidence="3 10" id="KW-0808">Transferase</keyword>